<dbReference type="InterPro" id="IPR001764">
    <property type="entry name" value="Glyco_hydro_3_N"/>
</dbReference>
<dbReference type="InterPro" id="IPR026891">
    <property type="entry name" value="Fn3-like"/>
</dbReference>
<dbReference type="SUPFAM" id="SSF52279">
    <property type="entry name" value="Beta-D-glucan exohydrolase, C-terminal domain"/>
    <property type="match status" value="1"/>
</dbReference>
<evidence type="ECO:0000256" key="2">
    <source>
        <dbReference type="ARBA" id="ARBA00022729"/>
    </source>
</evidence>
<dbReference type="Proteomes" id="UP001198461">
    <property type="component" value="Unassembled WGS sequence"/>
</dbReference>
<dbReference type="Gene3D" id="2.60.40.10">
    <property type="entry name" value="Immunoglobulins"/>
    <property type="match status" value="1"/>
</dbReference>
<dbReference type="AlphaFoldDB" id="A0A7J5Q0C4"/>
<keyword evidence="3 6" id="KW-0378">Hydrolase</keyword>
<dbReference type="RefSeq" id="WP_151934346.1">
    <property type="nucleotide sequence ID" value="NZ_JAIWXB010000011.1"/>
</dbReference>
<organism evidence="5 7">
    <name type="scientific">Bacteroides xylanisolvens</name>
    <dbReference type="NCBI Taxonomy" id="371601"/>
    <lineage>
        <taxon>Bacteria</taxon>
        <taxon>Pseudomonadati</taxon>
        <taxon>Bacteroidota</taxon>
        <taxon>Bacteroidia</taxon>
        <taxon>Bacteroidales</taxon>
        <taxon>Bacteroidaceae</taxon>
        <taxon>Bacteroides</taxon>
    </lineage>
</organism>
<dbReference type="Gene3D" id="3.40.50.1700">
    <property type="entry name" value="Glycoside hydrolase family 3 C-terminal domain"/>
    <property type="match status" value="1"/>
</dbReference>
<sequence>MRKRVWLIVFLLVFIVGAQAQIWRNPNAQVDARVADLLSKMTLDEKISQCSSDIPAIERLGIPAYMWYTEALHGVLAWKCTSFPQNIAMGATWDPDLMFDVATAISNEARALKNSGQREVMMFSPTVNIARDPRWGRNEECYSEDPFLLSEMARMYVRGMQGNDKKYLKTVCTVKHFIANNVEQRREFIQSYINEKDLREYYMPAYKVCLADEEAAGVMTALNGLNGIPCSGHSWLIKDVLRGEWGFKGYVVADWHAVSGMYNNMKYVHSFPEASALAIKATCDQECFRPKASLMVKHLKTAIEKGLIKEEELDQSVARLLRIRFLTGDFDPIEQTPWHDITENVLECDAHKKLALKAARKSIVLLKNENILPLKQDVNSVAVIGPFANRCWLGIYSGYPQSKVTPLDGIKQITSAQINYAEGCGVTDAINRLKMDEAVEAARKSEVAIVFVGNDASTATENNDRESLGLPGGQQQLIEEVLKVNKNTIVVLIPSGPTTIGPSQDKARAIVCAWANGQEQGHAIADILWGKYNPGGKLNSTWFKNDDDMPDMYDYNIHHGRTYMYYKGQPLYPFGYGLSYTTFKISNLKFDRKILKSHERLKVSVQVSNTGDMDGDEVVQLYIHDVKSSEPVPAKALKGFKRIHVPAGQTREVTMEIPYEAFSHYSMANRGFKVEEGDFEIQVGNSSADIQVKKRLKVADGMIPPVDVEHKSAWFDANHPNRNKKWYDIYDDLSFLKTKTGYASQNADTSTRFTVLFTDPGFYVPAWDAVVNCRLNSEEAVLKLQMLDNEIDTYKVKKGSGSTTKLAIKIPIPPEYGKNVNIVAKVLKGDMKIESILILPPGNKPSFVVHPDR</sequence>
<evidence type="ECO:0000256" key="3">
    <source>
        <dbReference type="ARBA" id="ARBA00022801"/>
    </source>
</evidence>
<dbReference type="Pfam" id="PF14310">
    <property type="entry name" value="Fn3-like"/>
    <property type="match status" value="1"/>
</dbReference>
<reference evidence="5 7" key="1">
    <citation type="journal article" date="2019" name="Nat. Med.">
        <title>A library of human gut bacterial isolates paired with longitudinal multiomics data enables mechanistic microbiome research.</title>
        <authorList>
            <person name="Poyet M."/>
            <person name="Groussin M."/>
            <person name="Gibbons S.M."/>
            <person name="Avila-Pacheco J."/>
            <person name="Jiang X."/>
            <person name="Kearney S.M."/>
            <person name="Perrotta A.R."/>
            <person name="Berdy B."/>
            <person name="Zhao S."/>
            <person name="Lieberman T.D."/>
            <person name="Swanson P.K."/>
            <person name="Smith M."/>
            <person name="Roesemann S."/>
            <person name="Alexander J.E."/>
            <person name="Rich S.A."/>
            <person name="Livny J."/>
            <person name="Vlamakis H."/>
            <person name="Clish C."/>
            <person name="Bullock K."/>
            <person name="Deik A."/>
            <person name="Scott J."/>
            <person name="Pierce K.A."/>
            <person name="Xavier R.J."/>
            <person name="Alm E.J."/>
        </authorList>
    </citation>
    <scope>NUCLEOTIDE SEQUENCE [LARGE SCALE GENOMIC DNA]</scope>
    <source>
        <strain evidence="5 7">BIOML-A58</strain>
    </source>
</reference>
<evidence type="ECO:0000313" key="5">
    <source>
        <dbReference type="EMBL" id="KAB6149038.1"/>
    </source>
</evidence>
<dbReference type="InterPro" id="IPR002772">
    <property type="entry name" value="Glyco_hydro_3_C"/>
</dbReference>
<dbReference type="GO" id="GO:0045493">
    <property type="term" value="P:xylan catabolic process"/>
    <property type="evidence" value="ECO:0007669"/>
    <property type="project" value="InterPro"/>
</dbReference>
<dbReference type="InterPro" id="IPR036881">
    <property type="entry name" value="Glyco_hydro_3_C_sf"/>
</dbReference>
<dbReference type="Proteomes" id="UP000434604">
    <property type="component" value="Unassembled WGS sequence"/>
</dbReference>
<dbReference type="EMBL" id="WDED01000006">
    <property type="protein sequence ID" value="KAB6149038.1"/>
    <property type="molecule type" value="Genomic_DNA"/>
</dbReference>
<dbReference type="PRINTS" id="PR00133">
    <property type="entry name" value="GLHYDRLASE3"/>
</dbReference>
<dbReference type="GO" id="GO:0008422">
    <property type="term" value="F:beta-glucosidase activity"/>
    <property type="evidence" value="ECO:0007669"/>
    <property type="project" value="UniProtKB-ARBA"/>
</dbReference>
<proteinExistence type="inferred from homology"/>
<dbReference type="InterPro" id="IPR013783">
    <property type="entry name" value="Ig-like_fold"/>
</dbReference>
<dbReference type="SMART" id="SM01217">
    <property type="entry name" value="Fn3_like"/>
    <property type="match status" value="1"/>
</dbReference>
<keyword evidence="2" id="KW-0732">Signal</keyword>
<dbReference type="InterPro" id="IPR036962">
    <property type="entry name" value="Glyco_hydro_3_N_sf"/>
</dbReference>
<name>A0A7J5Q0C4_9BACE</name>
<dbReference type="SUPFAM" id="SSF51445">
    <property type="entry name" value="(Trans)glycosidases"/>
    <property type="match status" value="1"/>
</dbReference>
<evidence type="ECO:0000313" key="6">
    <source>
        <dbReference type="EMBL" id="MCA4703101.1"/>
    </source>
</evidence>
<dbReference type="InterPro" id="IPR017853">
    <property type="entry name" value="GH"/>
</dbReference>
<evidence type="ECO:0000256" key="1">
    <source>
        <dbReference type="ARBA" id="ARBA00005336"/>
    </source>
</evidence>
<dbReference type="PANTHER" id="PTHR42721">
    <property type="entry name" value="SUGAR HYDROLASE-RELATED"/>
    <property type="match status" value="1"/>
</dbReference>
<dbReference type="Gene3D" id="3.20.20.300">
    <property type="entry name" value="Glycoside hydrolase, family 3, N-terminal domain"/>
    <property type="match status" value="1"/>
</dbReference>
<dbReference type="GO" id="GO:0046556">
    <property type="term" value="F:alpha-L-arabinofuranosidase activity"/>
    <property type="evidence" value="ECO:0007669"/>
    <property type="project" value="TreeGrafter"/>
</dbReference>
<dbReference type="Pfam" id="PF01915">
    <property type="entry name" value="Glyco_hydro_3_C"/>
    <property type="match status" value="1"/>
</dbReference>
<accession>A0A7J5Q0C4</accession>
<comment type="similarity">
    <text evidence="1">Belongs to the glycosyl hydrolase 3 family.</text>
</comment>
<dbReference type="FunFam" id="2.60.40.10:FF:000495">
    <property type="entry name" value="Periplasmic beta-glucosidase"/>
    <property type="match status" value="1"/>
</dbReference>
<gene>
    <name evidence="5" type="ORF">GA398_05880</name>
    <name evidence="6" type="ORF">LD004_05670</name>
</gene>
<comment type="caution">
    <text evidence="5">The sequence shown here is derived from an EMBL/GenBank/DDBJ whole genome shotgun (WGS) entry which is preliminary data.</text>
</comment>
<dbReference type="EMBL" id="JAIWYE010000012">
    <property type="protein sequence ID" value="MCA4703101.1"/>
    <property type="molecule type" value="Genomic_DNA"/>
</dbReference>
<dbReference type="GO" id="GO:0009044">
    <property type="term" value="F:xylan 1,4-beta-xylosidase activity"/>
    <property type="evidence" value="ECO:0007669"/>
    <property type="project" value="InterPro"/>
</dbReference>
<dbReference type="PANTHER" id="PTHR42721:SF3">
    <property type="entry name" value="BETA-D-XYLOSIDASE 5-RELATED"/>
    <property type="match status" value="1"/>
</dbReference>
<feature type="domain" description="Fibronectin type III-like" evidence="4">
    <location>
        <begin position="617"/>
        <end position="687"/>
    </location>
</feature>
<protein>
    <submittedName>
        <fullName evidence="6">Glycoside hydrolase family 3 C-terminal domain-containing protein</fullName>
    </submittedName>
</protein>
<dbReference type="Pfam" id="PF00933">
    <property type="entry name" value="Glyco_hydro_3"/>
    <property type="match status" value="1"/>
</dbReference>
<evidence type="ECO:0000313" key="7">
    <source>
        <dbReference type="Proteomes" id="UP000434604"/>
    </source>
</evidence>
<dbReference type="GO" id="GO:0031222">
    <property type="term" value="P:arabinan catabolic process"/>
    <property type="evidence" value="ECO:0007669"/>
    <property type="project" value="TreeGrafter"/>
</dbReference>
<evidence type="ECO:0000259" key="4">
    <source>
        <dbReference type="SMART" id="SM01217"/>
    </source>
</evidence>
<reference evidence="6" key="2">
    <citation type="submission" date="2023-08" db="EMBL/GenBank/DDBJ databases">
        <title>Mucin Metabolism Genes Underlie the Key Renovations of Bacteroides xylanisolvens Genomes in Captive Great Apes.</title>
        <authorList>
            <person name="Nishida A.H."/>
        </authorList>
    </citation>
    <scope>NUCLEOTIDE SEQUENCE</scope>
    <source>
        <strain evidence="6">P13.H9</strain>
    </source>
</reference>
<dbReference type="InterPro" id="IPR044993">
    <property type="entry name" value="BXL"/>
</dbReference>